<evidence type="ECO:0000256" key="6">
    <source>
        <dbReference type="ARBA" id="ARBA00023315"/>
    </source>
</evidence>
<comment type="subunit">
    <text evidence="3">Forms a 24-polypeptide structural core with octahedral symmetry.</text>
</comment>
<dbReference type="Pfam" id="PF02817">
    <property type="entry name" value="E3_binding"/>
    <property type="match status" value="1"/>
</dbReference>
<feature type="region of interest" description="Disordered" evidence="8">
    <location>
        <begin position="80"/>
        <end position="120"/>
    </location>
</feature>
<comment type="caution">
    <text evidence="11">The sequence shown here is derived from an EMBL/GenBank/DDBJ whole genome shotgun (WGS) entry which is preliminary data.</text>
</comment>
<evidence type="ECO:0000313" key="11">
    <source>
        <dbReference type="EMBL" id="GGX53089.1"/>
    </source>
</evidence>
<comment type="similarity">
    <text evidence="2 7">Belongs to the 2-oxoacid dehydrogenase family.</text>
</comment>
<dbReference type="InterPro" id="IPR004167">
    <property type="entry name" value="PSBD"/>
</dbReference>
<keyword evidence="6 7" id="KW-0012">Acyltransferase</keyword>
<gene>
    <name evidence="11" type="primary">aceF</name>
    <name evidence="11" type="ORF">GCM10007392_20730</name>
</gene>
<dbReference type="AlphaFoldDB" id="A0A918N9B5"/>
<evidence type="ECO:0000256" key="5">
    <source>
        <dbReference type="ARBA" id="ARBA00022823"/>
    </source>
</evidence>
<dbReference type="PROSITE" id="PS50968">
    <property type="entry name" value="BIOTINYL_LIPOYL"/>
    <property type="match status" value="1"/>
</dbReference>
<dbReference type="Gene3D" id="2.40.50.100">
    <property type="match status" value="1"/>
</dbReference>
<organism evidence="11 12">
    <name type="scientific">Saccharospirillum salsuginis</name>
    <dbReference type="NCBI Taxonomy" id="418750"/>
    <lineage>
        <taxon>Bacteria</taxon>
        <taxon>Pseudomonadati</taxon>
        <taxon>Pseudomonadota</taxon>
        <taxon>Gammaproteobacteria</taxon>
        <taxon>Oceanospirillales</taxon>
        <taxon>Saccharospirillaceae</taxon>
        <taxon>Saccharospirillum</taxon>
    </lineage>
</organism>
<keyword evidence="12" id="KW-1185">Reference proteome</keyword>
<dbReference type="GO" id="GO:0016407">
    <property type="term" value="F:acetyltransferase activity"/>
    <property type="evidence" value="ECO:0007669"/>
    <property type="project" value="TreeGrafter"/>
</dbReference>
<dbReference type="PROSITE" id="PS00189">
    <property type="entry name" value="LIPOYL"/>
    <property type="match status" value="1"/>
</dbReference>
<dbReference type="InterPro" id="IPR036625">
    <property type="entry name" value="E3-bd_dom_sf"/>
</dbReference>
<reference evidence="11" key="1">
    <citation type="journal article" date="2014" name="Int. J. Syst. Evol. Microbiol.">
        <title>Complete genome sequence of Corynebacterium casei LMG S-19264T (=DSM 44701T), isolated from a smear-ripened cheese.</title>
        <authorList>
            <consortium name="US DOE Joint Genome Institute (JGI-PGF)"/>
            <person name="Walter F."/>
            <person name="Albersmeier A."/>
            <person name="Kalinowski J."/>
            <person name="Ruckert C."/>
        </authorList>
    </citation>
    <scope>NUCLEOTIDE SEQUENCE</scope>
    <source>
        <strain evidence="11">KCTC 22169</strain>
    </source>
</reference>
<sequence length="415" mass="44942">MSDFLMPSLGADMDEATLVEWDVKPGDRIKKGDVIAVVETAKGAIEVEVFEEGVVEELYVPVDTVVPVGQPIARLSGVETGAPEAAPPKPAPTVPEQPKPRAAKPEPPVKAPPTPSPEPEQIWERILATPLARKRARDTGTPLEQVRGSGPRGAILAGDLASRPDVNRPARERPSRTGFDPGEMRKAIAAAMARSKREIPHYYLAESIDMKTATDWLSDYNATRPPEQRLLMSVLVFRAVALAAREFPEMNGFHRDGYFEPSDAVHPGIAINLRGIGLITPALLNADQGSLADLMARLQDLTRRARRGGLRSSEMTNATLTITALGERGVESVYGVIYPPQVAILGFGKVTPKPWAVGDALAVRPVMQATLAADHRVSDGHRGGLFLARIAELLQHPDQLDRTPSVQPRQKETTP</sequence>
<protein>
    <recommendedName>
        <fullName evidence="7">Dihydrolipoamide acetyltransferase component of pyruvate dehydrogenase complex</fullName>
        <ecNumber evidence="7">2.3.1.-</ecNumber>
    </recommendedName>
</protein>
<keyword evidence="11" id="KW-0670">Pyruvate</keyword>
<dbReference type="Gene3D" id="3.30.559.10">
    <property type="entry name" value="Chloramphenicol acetyltransferase-like domain"/>
    <property type="match status" value="1"/>
</dbReference>
<dbReference type="SUPFAM" id="SSF51230">
    <property type="entry name" value="Single hybrid motif"/>
    <property type="match status" value="1"/>
</dbReference>
<dbReference type="SUPFAM" id="SSF52777">
    <property type="entry name" value="CoA-dependent acyltransferases"/>
    <property type="match status" value="1"/>
</dbReference>
<evidence type="ECO:0000256" key="4">
    <source>
        <dbReference type="ARBA" id="ARBA00022679"/>
    </source>
</evidence>
<feature type="domain" description="Lipoyl-binding" evidence="9">
    <location>
        <begin position="1"/>
        <end position="76"/>
    </location>
</feature>
<dbReference type="EC" id="2.3.1.-" evidence="7"/>
<dbReference type="InterPro" id="IPR023213">
    <property type="entry name" value="CAT-like_dom_sf"/>
</dbReference>
<dbReference type="InterPro" id="IPR001078">
    <property type="entry name" value="2-oxoacid_DH_actylTfrase"/>
</dbReference>
<evidence type="ECO:0000259" key="9">
    <source>
        <dbReference type="PROSITE" id="PS50968"/>
    </source>
</evidence>
<dbReference type="Proteomes" id="UP000626148">
    <property type="component" value="Unassembled WGS sequence"/>
</dbReference>
<dbReference type="Pfam" id="PF00364">
    <property type="entry name" value="Biotin_lipoyl"/>
    <property type="match status" value="1"/>
</dbReference>
<evidence type="ECO:0000256" key="1">
    <source>
        <dbReference type="ARBA" id="ARBA00001938"/>
    </source>
</evidence>
<dbReference type="InterPro" id="IPR050743">
    <property type="entry name" value="2-oxoacid_DH_E2_comp"/>
</dbReference>
<dbReference type="InterPro" id="IPR003016">
    <property type="entry name" value="2-oxoA_DH_lipoyl-BS"/>
</dbReference>
<evidence type="ECO:0000313" key="12">
    <source>
        <dbReference type="Proteomes" id="UP000626148"/>
    </source>
</evidence>
<dbReference type="PANTHER" id="PTHR43178">
    <property type="entry name" value="DIHYDROLIPOAMIDE ACETYLTRANSFERASE COMPONENT OF PYRUVATE DEHYDROGENASE COMPLEX"/>
    <property type="match status" value="1"/>
</dbReference>
<name>A0A918N9B5_9GAMM</name>
<feature type="compositionally biased region" description="Pro residues" evidence="8">
    <location>
        <begin position="105"/>
        <end position="118"/>
    </location>
</feature>
<dbReference type="InterPro" id="IPR000089">
    <property type="entry name" value="Biotin_lipoyl"/>
</dbReference>
<evidence type="ECO:0000256" key="2">
    <source>
        <dbReference type="ARBA" id="ARBA00007317"/>
    </source>
</evidence>
<dbReference type="SUPFAM" id="SSF47005">
    <property type="entry name" value="Peripheral subunit-binding domain of 2-oxo acid dehydrogenase complex"/>
    <property type="match status" value="1"/>
</dbReference>
<dbReference type="GO" id="GO:0005737">
    <property type="term" value="C:cytoplasm"/>
    <property type="evidence" value="ECO:0007669"/>
    <property type="project" value="TreeGrafter"/>
</dbReference>
<accession>A0A918N9B5</accession>
<evidence type="ECO:0000256" key="8">
    <source>
        <dbReference type="SAM" id="MobiDB-lite"/>
    </source>
</evidence>
<reference evidence="11" key="2">
    <citation type="submission" date="2020-09" db="EMBL/GenBank/DDBJ databases">
        <authorList>
            <person name="Sun Q."/>
            <person name="Kim S."/>
        </authorList>
    </citation>
    <scope>NUCLEOTIDE SEQUENCE</scope>
    <source>
        <strain evidence="11">KCTC 22169</strain>
    </source>
</reference>
<dbReference type="Gene3D" id="4.10.320.10">
    <property type="entry name" value="E3-binding domain"/>
    <property type="match status" value="1"/>
</dbReference>
<evidence type="ECO:0000256" key="7">
    <source>
        <dbReference type="RuleBase" id="RU003423"/>
    </source>
</evidence>
<evidence type="ECO:0000259" key="10">
    <source>
        <dbReference type="PROSITE" id="PS51826"/>
    </source>
</evidence>
<feature type="region of interest" description="Disordered" evidence="8">
    <location>
        <begin position="133"/>
        <end position="157"/>
    </location>
</feature>
<dbReference type="PANTHER" id="PTHR43178:SF5">
    <property type="entry name" value="LIPOAMIDE ACYLTRANSFERASE COMPONENT OF BRANCHED-CHAIN ALPHA-KETO ACID DEHYDROGENASE COMPLEX, MITOCHONDRIAL"/>
    <property type="match status" value="1"/>
</dbReference>
<dbReference type="EMBL" id="BMXR01000004">
    <property type="protein sequence ID" value="GGX53089.1"/>
    <property type="molecule type" value="Genomic_DNA"/>
</dbReference>
<keyword evidence="4 7" id="KW-0808">Transferase</keyword>
<comment type="cofactor">
    <cofactor evidence="1 7">
        <name>(R)-lipoate</name>
        <dbReference type="ChEBI" id="CHEBI:83088"/>
    </cofactor>
</comment>
<feature type="compositionally biased region" description="Pro residues" evidence="8">
    <location>
        <begin position="85"/>
        <end position="97"/>
    </location>
</feature>
<feature type="domain" description="Peripheral subunit-binding (PSBD)" evidence="10">
    <location>
        <begin position="127"/>
        <end position="164"/>
    </location>
</feature>
<dbReference type="CDD" id="cd06849">
    <property type="entry name" value="lipoyl_domain"/>
    <property type="match status" value="1"/>
</dbReference>
<dbReference type="Pfam" id="PF00198">
    <property type="entry name" value="2-oxoacid_dh"/>
    <property type="match status" value="1"/>
</dbReference>
<proteinExistence type="inferred from homology"/>
<evidence type="ECO:0000256" key="3">
    <source>
        <dbReference type="ARBA" id="ARBA00011484"/>
    </source>
</evidence>
<dbReference type="GO" id="GO:0031405">
    <property type="term" value="F:lipoic acid binding"/>
    <property type="evidence" value="ECO:0007669"/>
    <property type="project" value="TreeGrafter"/>
</dbReference>
<dbReference type="InterPro" id="IPR011053">
    <property type="entry name" value="Single_hybrid_motif"/>
</dbReference>
<keyword evidence="5 7" id="KW-0450">Lipoyl</keyword>
<dbReference type="PROSITE" id="PS51826">
    <property type="entry name" value="PSBD"/>
    <property type="match status" value="1"/>
</dbReference>
<dbReference type="RefSeq" id="WP_189608457.1">
    <property type="nucleotide sequence ID" value="NZ_BMXR01000004.1"/>
</dbReference>